<keyword evidence="2" id="KW-1185">Reference proteome</keyword>
<evidence type="ECO:0000313" key="2">
    <source>
        <dbReference type="Proteomes" id="UP001163324"/>
    </source>
</evidence>
<evidence type="ECO:0000313" key="1">
    <source>
        <dbReference type="EMBL" id="KAI9904139.1"/>
    </source>
</evidence>
<sequence>MVYSVSGKHAVITGAGSGINLEFARLLLSKGCSVVIADLALRPESRALLDQYPHPPPSTSTSSSASAIFHQTDVTSWPQLTSLWTLATTTFPHIDIVVNGAGLFEPPSSNFWEPPPPPALDNPSAGATATAIPSSRSRDDPAAEPGHYATLDVNLVAPIRLSQLAVSHWTRRRAPGVLVYVGSMAGYLSAVNTPLYFASKHGLHGFVRSLGGLKEKLGIRTACVAPGTVRTPMWSEDPDKARMVTPEAEFIEPDEVARAMYELCVDEDLGDGTIYECNAGGARRIIPLFGAEPPSARTGRMPGYYAAQDELYERLQTHGLYA</sequence>
<name>A0ACC0VD60_9HYPO</name>
<dbReference type="EMBL" id="CM047940">
    <property type="protein sequence ID" value="KAI9904139.1"/>
    <property type="molecule type" value="Genomic_DNA"/>
</dbReference>
<dbReference type="Proteomes" id="UP001163324">
    <property type="component" value="Chromosome 1"/>
</dbReference>
<organism evidence="1 2">
    <name type="scientific">Trichothecium roseum</name>
    <dbReference type="NCBI Taxonomy" id="47278"/>
    <lineage>
        <taxon>Eukaryota</taxon>
        <taxon>Fungi</taxon>
        <taxon>Dikarya</taxon>
        <taxon>Ascomycota</taxon>
        <taxon>Pezizomycotina</taxon>
        <taxon>Sordariomycetes</taxon>
        <taxon>Hypocreomycetidae</taxon>
        <taxon>Hypocreales</taxon>
        <taxon>Hypocreales incertae sedis</taxon>
        <taxon>Trichothecium</taxon>
    </lineage>
</organism>
<reference evidence="1" key="1">
    <citation type="submission" date="2022-10" db="EMBL/GenBank/DDBJ databases">
        <title>Complete Genome of Trichothecium roseum strain YXFP-22015, a Plant Pathogen Isolated from Citrus.</title>
        <authorList>
            <person name="Wang Y."/>
            <person name="Zhu L."/>
        </authorList>
    </citation>
    <scope>NUCLEOTIDE SEQUENCE</scope>
    <source>
        <strain evidence="1">YXFP-22015</strain>
    </source>
</reference>
<accession>A0ACC0VD60</accession>
<comment type="caution">
    <text evidence="1">The sequence shown here is derived from an EMBL/GenBank/DDBJ whole genome shotgun (WGS) entry which is preliminary data.</text>
</comment>
<gene>
    <name evidence="1" type="ORF">N3K66_000668</name>
</gene>
<protein>
    <submittedName>
        <fullName evidence="1">Uncharacterized protein</fullName>
    </submittedName>
</protein>
<proteinExistence type="predicted"/>